<comment type="subcellular location">
    <subcellularLocation>
        <location evidence="1">Nucleus</location>
    </subcellularLocation>
</comment>
<evidence type="ECO:0000256" key="3">
    <source>
        <dbReference type="ARBA" id="ARBA00023125"/>
    </source>
</evidence>
<evidence type="ECO:0000313" key="7">
    <source>
        <dbReference type="EMBL" id="KAH7160738.1"/>
    </source>
</evidence>
<name>A0A9P9FFU4_9HYPO</name>
<dbReference type="OrthoDB" id="10001928at2759"/>
<dbReference type="CDD" id="cd12148">
    <property type="entry name" value="fungal_TF_MHR"/>
    <property type="match status" value="1"/>
</dbReference>
<feature type="region of interest" description="Disordered" evidence="5">
    <location>
        <begin position="29"/>
        <end position="69"/>
    </location>
</feature>
<dbReference type="SMART" id="SM00906">
    <property type="entry name" value="Fungal_trans"/>
    <property type="match status" value="1"/>
</dbReference>
<dbReference type="GO" id="GO:0008270">
    <property type="term" value="F:zinc ion binding"/>
    <property type="evidence" value="ECO:0007669"/>
    <property type="project" value="InterPro"/>
</dbReference>
<gene>
    <name evidence="7" type="ORF">EDB81DRAFT_324475</name>
</gene>
<evidence type="ECO:0000256" key="2">
    <source>
        <dbReference type="ARBA" id="ARBA00022723"/>
    </source>
</evidence>
<feature type="region of interest" description="Disordered" evidence="5">
    <location>
        <begin position="1"/>
        <end position="20"/>
    </location>
</feature>
<keyword evidence="3" id="KW-0238">DNA-binding</keyword>
<evidence type="ECO:0000256" key="1">
    <source>
        <dbReference type="ARBA" id="ARBA00004123"/>
    </source>
</evidence>
<evidence type="ECO:0000256" key="5">
    <source>
        <dbReference type="SAM" id="MobiDB-lite"/>
    </source>
</evidence>
<evidence type="ECO:0000313" key="8">
    <source>
        <dbReference type="Proteomes" id="UP000738349"/>
    </source>
</evidence>
<evidence type="ECO:0000259" key="6">
    <source>
        <dbReference type="SMART" id="SM00906"/>
    </source>
</evidence>
<keyword evidence="8" id="KW-1185">Reference proteome</keyword>
<comment type="caution">
    <text evidence="7">The sequence shown here is derived from an EMBL/GenBank/DDBJ whole genome shotgun (WGS) entry which is preliminary data.</text>
</comment>
<dbReference type="GO" id="GO:0003700">
    <property type="term" value="F:DNA-binding transcription factor activity"/>
    <property type="evidence" value="ECO:0007669"/>
    <property type="project" value="InterPro"/>
</dbReference>
<keyword evidence="2" id="KW-0479">Metal-binding</keyword>
<dbReference type="InterPro" id="IPR050987">
    <property type="entry name" value="AtrR-like"/>
</dbReference>
<dbReference type="Proteomes" id="UP000738349">
    <property type="component" value="Unassembled WGS sequence"/>
</dbReference>
<keyword evidence="4" id="KW-0539">Nucleus</keyword>
<feature type="domain" description="Xylanolytic transcriptional activator regulatory" evidence="6">
    <location>
        <begin position="266"/>
        <end position="339"/>
    </location>
</feature>
<dbReference type="AlphaFoldDB" id="A0A9P9FFU4"/>
<dbReference type="Pfam" id="PF04082">
    <property type="entry name" value="Fungal_trans"/>
    <property type="match status" value="1"/>
</dbReference>
<protein>
    <submittedName>
        <fullName evidence="7">Fungal-specific transcription factor domain-containing protein</fullName>
    </submittedName>
</protein>
<proteinExistence type="predicted"/>
<dbReference type="PANTHER" id="PTHR46910">
    <property type="entry name" value="TRANSCRIPTION FACTOR PDR1"/>
    <property type="match status" value="1"/>
</dbReference>
<dbReference type="GO" id="GO:0005634">
    <property type="term" value="C:nucleus"/>
    <property type="evidence" value="ECO:0007669"/>
    <property type="project" value="UniProtKB-SubCell"/>
</dbReference>
<feature type="region of interest" description="Disordered" evidence="5">
    <location>
        <begin position="406"/>
        <end position="428"/>
    </location>
</feature>
<dbReference type="GO" id="GO:0003677">
    <property type="term" value="F:DNA binding"/>
    <property type="evidence" value="ECO:0007669"/>
    <property type="project" value="UniProtKB-KW"/>
</dbReference>
<organism evidence="7 8">
    <name type="scientific">Dactylonectria macrodidyma</name>
    <dbReference type="NCBI Taxonomy" id="307937"/>
    <lineage>
        <taxon>Eukaryota</taxon>
        <taxon>Fungi</taxon>
        <taxon>Dikarya</taxon>
        <taxon>Ascomycota</taxon>
        <taxon>Pezizomycotina</taxon>
        <taxon>Sordariomycetes</taxon>
        <taxon>Hypocreomycetidae</taxon>
        <taxon>Hypocreales</taxon>
        <taxon>Nectriaceae</taxon>
        <taxon>Dactylonectria</taxon>
    </lineage>
</organism>
<dbReference type="EMBL" id="JAGMUV010000004">
    <property type="protein sequence ID" value="KAH7160738.1"/>
    <property type="molecule type" value="Genomic_DNA"/>
</dbReference>
<evidence type="ECO:0000256" key="4">
    <source>
        <dbReference type="ARBA" id="ARBA00023242"/>
    </source>
</evidence>
<dbReference type="GO" id="GO:0006351">
    <property type="term" value="P:DNA-templated transcription"/>
    <property type="evidence" value="ECO:0007669"/>
    <property type="project" value="InterPro"/>
</dbReference>
<dbReference type="PANTHER" id="PTHR46910:SF3">
    <property type="entry name" value="HALOTOLERANCE PROTEIN 9-RELATED"/>
    <property type="match status" value="1"/>
</dbReference>
<sequence>MPTRIQLSSEAQASSSNIVSQRPILEQHTPNFAQPTHSPLPPLHPMSSHPPVVHAADMPPASKKKQGDEAVVGHMGRLVSDDRQIAMFGGSSTGVHFISQAEQQMQLLRMHTDAFPSCAYSLHLHNIWGASSNSSPLELVQAMIANLPPDSTRILETTIDRWTPLYPILHKGSTMEAFQNLLQNSSLGGEDVVVLYLALGLLALGTLGQPGACTQSHYHFLCLSETYYKMAATLLDTVLEKPCLQSLQGLEITQLYLQVSSRYTVASHIGGIATRLAQNLGLHRHSQRFKFDPLETELRRRVWWCQYSLDVFSSAYHGMPRLIRDQDVDTDLPTRVDHDLLSRTQVKFPLPGVASQVDTALSLFKLSQIVGSTLEKLYTTTRRRGGVAKIKHLQAELEMWERSLPISARRPAQPGENPDADISETQDPVESIDVSTNATFEATFLDVALCIATIHIHRPALSFTTAHPQFLPSLKACGRASATLIDRISTNLMSFAPLDIGNIAPRTIPFSSSYPDSLLITLLYPNGVHMLWQAGLTIFFARWKGHPVSAENDEDLIRRCVATLRQLYLWVDDAGGHIRQCADVLDLLREKTFSDSRTPPATDQFPWNVWDWPMASALELSNMLDVTPLDFYLEQEQWN</sequence>
<dbReference type="InterPro" id="IPR007219">
    <property type="entry name" value="XnlR_reg_dom"/>
</dbReference>
<reference evidence="7" key="1">
    <citation type="journal article" date="2021" name="Nat. Commun.">
        <title>Genetic determinants of endophytism in the Arabidopsis root mycobiome.</title>
        <authorList>
            <person name="Mesny F."/>
            <person name="Miyauchi S."/>
            <person name="Thiergart T."/>
            <person name="Pickel B."/>
            <person name="Atanasova L."/>
            <person name="Karlsson M."/>
            <person name="Huettel B."/>
            <person name="Barry K.W."/>
            <person name="Haridas S."/>
            <person name="Chen C."/>
            <person name="Bauer D."/>
            <person name="Andreopoulos W."/>
            <person name="Pangilinan J."/>
            <person name="LaButti K."/>
            <person name="Riley R."/>
            <person name="Lipzen A."/>
            <person name="Clum A."/>
            <person name="Drula E."/>
            <person name="Henrissat B."/>
            <person name="Kohler A."/>
            <person name="Grigoriev I.V."/>
            <person name="Martin F.M."/>
            <person name="Hacquard S."/>
        </authorList>
    </citation>
    <scope>NUCLEOTIDE SEQUENCE</scope>
    <source>
        <strain evidence="7">MPI-CAGE-AT-0147</strain>
    </source>
</reference>
<accession>A0A9P9FFU4</accession>